<evidence type="ECO:0000259" key="1">
    <source>
        <dbReference type="Pfam" id="PF00535"/>
    </source>
</evidence>
<dbReference type="PANTHER" id="PTHR43685">
    <property type="entry name" value="GLYCOSYLTRANSFERASE"/>
    <property type="match status" value="1"/>
</dbReference>
<dbReference type="Proteomes" id="UP000192536">
    <property type="component" value="Unassembled WGS sequence"/>
</dbReference>
<dbReference type="GO" id="GO:0016740">
    <property type="term" value="F:transferase activity"/>
    <property type="evidence" value="ECO:0007669"/>
    <property type="project" value="UniProtKB-KW"/>
</dbReference>
<dbReference type="InterPro" id="IPR029044">
    <property type="entry name" value="Nucleotide-diphossugar_trans"/>
</dbReference>
<proteinExistence type="predicted"/>
<comment type="caution">
    <text evidence="2">The sequence shown here is derived from an EMBL/GenBank/DDBJ whole genome shotgun (WGS) entry which is preliminary data.</text>
</comment>
<name>A0A1X0WHV6_9GAMM</name>
<accession>A0A1X0WHV6</accession>
<evidence type="ECO:0000313" key="3">
    <source>
        <dbReference type="Proteomes" id="UP000192536"/>
    </source>
</evidence>
<dbReference type="Gene3D" id="3.90.550.10">
    <property type="entry name" value="Spore Coat Polysaccharide Biosynthesis Protein SpsA, Chain A"/>
    <property type="match status" value="1"/>
</dbReference>
<dbReference type="STRING" id="1646377.BS640_05825"/>
<keyword evidence="3" id="KW-1185">Reference proteome</keyword>
<gene>
    <name evidence="2" type="ORF">BS640_05825</name>
</gene>
<feature type="domain" description="Glycosyltransferase 2-like" evidence="1">
    <location>
        <begin position="6"/>
        <end position="138"/>
    </location>
</feature>
<dbReference type="AlphaFoldDB" id="A0A1X0WHV6"/>
<dbReference type="SUPFAM" id="SSF53448">
    <property type="entry name" value="Nucleotide-diphospho-sugar transferases"/>
    <property type="match status" value="1"/>
</dbReference>
<dbReference type="PANTHER" id="PTHR43685:SF2">
    <property type="entry name" value="GLYCOSYLTRANSFERASE 2-LIKE DOMAIN-CONTAINING PROTEIN"/>
    <property type="match status" value="1"/>
</dbReference>
<dbReference type="Pfam" id="PF00535">
    <property type="entry name" value="Glycos_transf_2"/>
    <property type="match status" value="1"/>
</dbReference>
<protein>
    <submittedName>
        <fullName evidence="2">Glycosyl transferase family 2</fullName>
    </submittedName>
</protein>
<evidence type="ECO:0000313" key="2">
    <source>
        <dbReference type="EMBL" id="ORJ26358.1"/>
    </source>
</evidence>
<reference evidence="2 3" key="1">
    <citation type="journal article" date="2017" name="Int. J. Syst. Evol. Microbiol.">
        <title>Rouxiella badensis sp. nov. and Rouxiella silvae sp. nov. isolated from peat bog soil in Germany and emendation of the genus description.</title>
        <authorList>
            <person name="Le Fleche-Mateos A."/>
            <person name="Kugler J.H."/>
            <person name="Hansen S.H."/>
            <person name="Syldatk C."/>
            <person name="Hausmann R."/>
            <person name="Lomprez F."/>
            <person name="Vandenbogaert M."/>
            <person name="Manuguerra J.C."/>
            <person name="Grimont P.A."/>
        </authorList>
    </citation>
    <scope>NUCLEOTIDE SEQUENCE [LARGE SCALE GENOMIC DNA]</scope>
    <source>
        <strain evidence="2 3">DSM 100043</strain>
    </source>
</reference>
<organism evidence="2 3">
    <name type="scientific">Rouxiella badensis</name>
    <dbReference type="NCBI Taxonomy" id="1646377"/>
    <lineage>
        <taxon>Bacteria</taxon>
        <taxon>Pseudomonadati</taxon>
        <taxon>Pseudomonadota</taxon>
        <taxon>Gammaproteobacteria</taxon>
        <taxon>Enterobacterales</taxon>
        <taxon>Yersiniaceae</taxon>
        <taxon>Rouxiella</taxon>
    </lineage>
</organism>
<dbReference type="InterPro" id="IPR050834">
    <property type="entry name" value="Glycosyltransf_2"/>
</dbReference>
<dbReference type="InterPro" id="IPR001173">
    <property type="entry name" value="Glyco_trans_2-like"/>
</dbReference>
<dbReference type="RefSeq" id="WP_017490058.1">
    <property type="nucleotide sequence ID" value="NZ_CAUQAZ010000043.1"/>
</dbReference>
<sequence>MRKINVILATYNGEKYVTEQIQSILLNFEHLPEYDCHILVSDDNSSDNTSAIIQRFNQQDPRIELLDNGKKGGPRENFNYLIANTDADYTFFSDQDDLWLPNKMRLFIDRFIELEQQQSGPILLHSDLCVADKNLSPVHISMFTYQNLNRNPDFAALIVSNSVTGCVMALNRELLIETQNSRISESIMHDWYIALLASSTGRISFLDNSLILYRQHGNNQVGAKSASLGDMLFGASMKKKMEQTRISVQKTRAQAQLFLDDYGQVLKSADKALLTAYIESFEKGIFSRFKLFSSHGIRKSGSVRNVFFFIFYVLGL</sequence>
<dbReference type="EMBL" id="MRWE01000007">
    <property type="protein sequence ID" value="ORJ26358.1"/>
    <property type="molecule type" value="Genomic_DNA"/>
</dbReference>
<dbReference type="CDD" id="cd04196">
    <property type="entry name" value="GT_2_like_d"/>
    <property type="match status" value="1"/>
</dbReference>
<keyword evidence="2" id="KW-0808">Transferase</keyword>